<name>A0A2Z4J7W3_9ACTN</name>
<dbReference type="EMBL" id="CP030073">
    <property type="protein sequence ID" value="AWW41017.1"/>
    <property type="molecule type" value="Genomic_DNA"/>
</dbReference>
<evidence type="ECO:0000313" key="2">
    <source>
        <dbReference type="EMBL" id="AWW41017.1"/>
    </source>
</evidence>
<accession>A0A2Z4J7W3</accession>
<dbReference type="RefSeq" id="WP_112440439.1">
    <property type="nucleotide sequence ID" value="NZ_CP030073.1"/>
</dbReference>
<feature type="region of interest" description="Disordered" evidence="1">
    <location>
        <begin position="17"/>
        <end position="65"/>
    </location>
</feature>
<proteinExistence type="predicted"/>
<dbReference type="KEGG" id="scad:DN051_33670"/>
<dbReference type="Proteomes" id="UP000249616">
    <property type="component" value="Chromosome"/>
</dbReference>
<gene>
    <name evidence="2" type="ORF">DN051_33670</name>
</gene>
<sequence>MSEVEWLYLWADVQPGEPSAEVSVPTVEDTVTEPEESTRIQQTDFDNPEGPQDGPEFTGRVTGAP</sequence>
<keyword evidence="3" id="KW-1185">Reference proteome</keyword>
<evidence type="ECO:0000256" key="1">
    <source>
        <dbReference type="SAM" id="MobiDB-lite"/>
    </source>
</evidence>
<reference evidence="2 3" key="1">
    <citation type="journal article" date="2019" name="Int. J. Syst. Evol. Microbiol.">
        <title>Streptomyces cadmiisoli sp. nov., a novel actinomycete isolated from cadmium-contaminated soil.</title>
        <authorList>
            <person name="Li K."/>
            <person name="Tang X."/>
            <person name="Zhao J."/>
            <person name="Guo Y."/>
            <person name="Tang Y."/>
            <person name="Gao J."/>
        </authorList>
    </citation>
    <scope>NUCLEOTIDE SEQUENCE [LARGE SCALE GENOMIC DNA]</scope>
    <source>
        <strain evidence="2 3">ZFG47</strain>
    </source>
</reference>
<evidence type="ECO:0000313" key="3">
    <source>
        <dbReference type="Proteomes" id="UP000249616"/>
    </source>
</evidence>
<dbReference type="AlphaFoldDB" id="A0A2Z4J7W3"/>
<organism evidence="2 3">
    <name type="scientific">Streptomyces cadmiisoli</name>
    <dbReference type="NCBI Taxonomy" id="2184053"/>
    <lineage>
        <taxon>Bacteria</taxon>
        <taxon>Bacillati</taxon>
        <taxon>Actinomycetota</taxon>
        <taxon>Actinomycetes</taxon>
        <taxon>Kitasatosporales</taxon>
        <taxon>Streptomycetaceae</taxon>
        <taxon>Streptomyces</taxon>
        <taxon>Streptomyces aurantiacus group</taxon>
    </lineage>
</organism>
<protein>
    <submittedName>
        <fullName evidence="2">Uncharacterized protein</fullName>
    </submittedName>
</protein>